<dbReference type="RefSeq" id="WP_094942682.1">
    <property type="nucleotide sequence ID" value="NZ_NOKQ01000201.1"/>
</dbReference>
<dbReference type="AlphaFoldDB" id="A0A264W3T3"/>
<evidence type="ECO:0000256" key="1">
    <source>
        <dbReference type="SAM" id="Phobius"/>
    </source>
</evidence>
<feature type="transmembrane region" description="Helical" evidence="1">
    <location>
        <begin position="50"/>
        <end position="69"/>
    </location>
</feature>
<evidence type="ECO:0008006" key="4">
    <source>
        <dbReference type="Google" id="ProtNLM"/>
    </source>
</evidence>
<keyword evidence="3" id="KW-1185">Reference proteome</keyword>
<gene>
    <name evidence="2" type="ORF">CF394_07445</name>
</gene>
<keyword evidence="1" id="KW-0812">Transmembrane</keyword>
<evidence type="ECO:0000313" key="3">
    <source>
        <dbReference type="Proteomes" id="UP000217065"/>
    </source>
</evidence>
<accession>A0A264W3T3</accession>
<dbReference type="NCBIfam" id="TIGR04104">
    <property type="entry name" value="cxxc_20_cxxc"/>
    <property type="match status" value="1"/>
</dbReference>
<dbReference type="Proteomes" id="UP000217065">
    <property type="component" value="Unassembled WGS sequence"/>
</dbReference>
<evidence type="ECO:0000313" key="2">
    <source>
        <dbReference type="EMBL" id="OZS78211.1"/>
    </source>
</evidence>
<dbReference type="OrthoDB" id="2418141at2"/>
<feature type="transmembrane region" description="Helical" evidence="1">
    <location>
        <begin position="75"/>
        <end position="97"/>
    </location>
</feature>
<protein>
    <recommendedName>
        <fullName evidence="4">Cxxc_20_cxxc protein</fullName>
    </recommendedName>
</protein>
<name>A0A264W3T3_9BACL</name>
<dbReference type="InterPro" id="IPR026369">
    <property type="entry name" value="CxxC_20_CxxC"/>
</dbReference>
<organism evidence="2 3">
    <name type="scientific">Tetzosporium hominis</name>
    <dbReference type="NCBI Taxonomy" id="2020506"/>
    <lineage>
        <taxon>Bacteria</taxon>
        <taxon>Bacillati</taxon>
        <taxon>Bacillota</taxon>
        <taxon>Bacilli</taxon>
        <taxon>Bacillales</taxon>
        <taxon>Caryophanaceae</taxon>
        <taxon>Tetzosporium</taxon>
    </lineage>
</organism>
<sequence>MDAKRTCQNCGKTWPYPAALKKAWLGRSGQACPYCGETQYLSAHSRMRSGTYAVMVMVAILLIRVLVDLTALESAFVAIGLFLIVFLIFPFTIELTGKDQRFVDMKRK</sequence>
<proteinExistence type="predicted"/>
<reference evidence="2 3" key="1">
    <citation type="submission" date="2017-07" db="EMBL/GenBank/DDBJ databases">
        <title>Tetzosporium hominis gen.nov. sp.nov.</title>
        <authorList>
            <person name="Tetz G."/>
            <person name="Tetz V."/>
        </authorList>
    </citation>
    <scope>NUCLEOTIDE SEQUENCE [LARGE SCALE GENOMIC DNA]</scope>
    <source>
        <strain evidence="2 3">VT-49</strain>
    </source>
</reference>
<keyword evidence="1" id="KW-0472">Membrane</keyword>
<keyword evidence="1" id="KW-1133">Transmembrane helix</keyword>
<comment type="caution">
    <text evidence="2">The sequence shown here is derived from an EMBL/GenBank/DDBJ whole genome shotgun (WGS) entry which is preliminary data.</text>
</comment>
<dbReference type="EMBL" id="NOKQ01000201">
    <property type="protein sequence ID" value="OZS78211.1"/>
    <property type="molecule type" value="Genomic_DNA"/>
</dbReference>